<comment type="caution">
    <text evidence="1">The sequence shown here is derived from an EMBL/GenBank/DDBJ whole genome shotgun (WGS) entry which is preliminary data.</text>
</comment>
<protein>
    <submittedName>
        <fullName evidence="1">Uncharacterized protein</fullName>
    </submittedName>
</protein>
<evidence type="ECO:0000313" key="2">
    <source>
        <dbReference type="Proteomes" id="UP000247150"/>
    </source>
</evidence>
<proteinExistence type="predicted"/>
<dbReference type="AlphaFoldDB" id="A0A2V2ZJT2"/>
<name>A0A2V2ZJT2_9BACI</name>
<organism evidence="1 2">
    <name type="scientific">Cytobacillus oceanisediminis</name>
    <dbReference type="NCBI Taxonomy" id="665099"/>
    <lineage>
        <taxon>Bacteria</taxon>
        <taxon>Bacillati</taxon>
        <taxon>Bacillota</taxon>
        <taxon>Bacilli</taxon>
        <taxon>Bacillales</taxon>
        <taxon>Bacillaceae</taxon>
        <taxon>Cytobacillus</taxon>
    </lineage>
</organism>
<sequence length="64" mass="7521">MNLYCRRTGNEALGEINAGKDLVKQRKHSESLSCFLRGWLFICENGFQLVMYVEHYAYLTQTSW</sequence>
<reference evidence="1 2" key="1">
    <citation type="submission" date="2018-05" db="EMBL/GenBank/DDBJ databases">
        <title>Freshwater and sediment microbial communities from various areas in North America, analyzing microbe dynamics in response to fracking.</title>
        <authorList>
            <person name="Lamendella R."/>
        </authorList>
    </citation>
    <scope>NUCLEOTIDE SEQUENCE [LARGE SCALE GENOMIC DNA]</scope>
    <source>
        <strain evidence="1 2">15_TX</strain>
    </source>
</reference>
<dbReference type="EMBL" id="QGTW01000016">
    <property type="protein sequence ID" value="PWW20205.1"/>
    <property type="molecule type" value="Genomic_DNA"/>
</dbReference>
<evidence type="ECO:0000313" key="1">
    <source>
        <dbReference type="EMBL" id="PWW20205.1"/>
    </source>
</evidence>
<accession>A0A2V2ZJT2</accession>
<dbReference type="Proteomes" id="UP000247150">
    <property type="component" value="Unassembled WGS sequence"/>
</dbReference>
<gene>
    <name evidence="1" type="ORF">DFO73_11619</name>
</gene>